<keyword evidence="8" id="KW-1185">Reference proteome</keyword>
<dbReference type="PANTHER" id="PTHR43133:SF46">
    <property type="entry name" value="RNA POLYMERASE SIGMA-70 FACTOR ECF SUBFAMILY"/>
    <property type="match status" value="1"/>
</dbReference>
<evidence type="ECO:0000256" key="3">
    <source>
        <dbReference type="ARBA" id="ARBA00023082"/>
    </source>
</evidence>
<evidence type="ECO:0000313" key="8">
    <source>
        <dbReference type="Proteomes" id="UP000664265"/>
    </source>
</evidence>
<reference evidence="7 8" key="1">
    <citation type="submission" date="2021-01" db="EMBL/GenBank/DDBJ databases">
        <title>Prevotella A2931 sp. nov.</title>
        <authorList>
            <person name="Buhl M."/>
            <person name="Oberhettinger P."/>
        </authorList>
    </citation>
    <scope>NUCLEOTIDE SEQUENCE [LARGE SCALE GENOMIC DNA]</scope>
    <source>
        <strain evidence="7 8">A2931</strain>
    </source>
</reference>
<organism evidence="7 8">
    <name type="scientific">Prevotella illustrans</name>
    <dbReference type="NCBI Taxonomy" id="2800387"/>
    <lineage>
        <taxon>Bacteria</taxon>
        <taxon>Pseudomonadati</taxon>
        <taxon>Bacteroidota</taxon>
        <taxon>Bacteroidia</taxon>
        <taxon>Bacteroidales</taxon>
        <taxon>Prevotellaceae</taxon>
        <taxon>Prevotella</taxon>
    </lineage>
</organism>
<protein>
    <submittedName>
        <fullName evidence="7">RNA polymerase sigma-70 factor</fullName>
    </submittedName>
</protein>
<dbReference type="InterPro" id="IPR014284">
    <property type="entry name" value="RNA_pol_sigma-70_dom"/>
</dbReference>
<dbReference type="EMBL" id="JAERMS010000014">
    <property type="protein sequence ID" value="MBO1363369.1"/>
    <property type="molecule type" value="Genomic_DNA"/>
</dbReference>
<keyword evidence="3" id="KW-0731">Sigma factor</keyword>
<dbReference type="NCBIfam" id="TIGR02985">
    <property type="entry name" value="Sig70_bacteroi1"/>
    <property type="match status" value="1"/>
</dbReference>
<proteinExistence type="inferred from homology"/>
<dbReference type="SUPFAM" id="SSF88946">
    <property type="entry name" value="Sigma2 domain of RNA polymerase sigma factors"/>
    <property type="match status" value="1"/>
</dbReference>
<dbReference type="PANTHER" id="PTHR43133">
    <property type="entry name" value="RNA POLYMERASE ECF-TYPE SIGMA FACTO"/>
    <property type="match status" value="1"/>
</dbReference>
<sequence>MSTHESDSILLAALSQGNKAAFDVVFRKYYPKIKFFAARLCGDKAEAENIAQDIFMQLWIRRNQLIEIQNLENYIYVMTKNASFEIIRRSLQRQRIVQETASEEPDDNIIDNELHYKELMAIIKEEIERMPAQRRRIFLMSRREGLSNEQIAQELGLSKRTVETHISLALQQLRHLMPLLELLTLTLMLTREQQF</sequence>
<dbReference type="InterPro" id="IPR014327">
    <property type="entry name" value="RNA_pol_sigma70_bacteroid"/>
</dbReference>
<keyword evidence="4" id="KW-0804">Transcription</keyword>
<dbReference type="InterPro" id="IPR007627">
    <property type="entry name" value="RNA_pol_sigma70_r2"/>
</dbReference>
<dbReference type="InterPro" id="IPR013325">
    <property type="entry name" value="RNA_pol_sigma_r2"/>
</dbReference>
<dbReference type="InterPro" id="IPR013249">
    <property type="entry name" value="RNA_pol_sigma70_r4_t2"/>
</dbReference>
<dbReference type="Proteomes" id="UP000664265">
    <property type="component" value="Unassembled WGS sequence"/>
</dbReference>
<evidence type="ECO:0000256" key="1">
    <source>
        <dbReference type="ARBA" id="ARBA00010641"/>
    </source>
</evidence>
<name>A0ABS3M5B1_9BACT</name>
<dbReference type="SUPFAM" id="SSF88659">
    <property type="entry name" value="Sigma3 and sigma4 domains of RNA polymerase sigma factors"/>
    <property type="match status" value="1"/>
</dbReference>
<dbReference type="Pfam" id="PF04542">
    <property type="entry name" value="Sigma70_r2"/>
    <property type="match status" value="1"/>
</dbReference>
<evidence type="ECO:0000259" key="5">
    <source>
        <dbReference type="Pfam" id="PF04542"/>
    </source>
</evidence>
<feature type="domain" description="RNA polymerase sigma-70 region 2" evidence="5">
    <location>
        <begin position="26"/>
        <end position="89"/>
    </location>
</feature>
<dbReference type="Gene3D" id="1.10.10.10">
    <property type="entry name" value="Winged helix-like DNA-binding domain superfamily/Winged helix DNA-binding domain"/>
    <property type="match status" value="1"/>
</dbReference>
<evidence type="ECO:0000259" key="6">
    <source>
        <dbReference type="Pfam" id="PF08281"/>
    </source>
</evidence>
<dbReference type="InterPro" id="IPR039425">
    <property type="entry name" value="RNA_pol_sigma-70-like"/>
</dbReference>
<dbReference type="CDD" id="cd06171">
    <property type="entry name" value="Sigma70_r4"/>
    <property type="match status" value="1"/>
</dbReference>
<dbReference type="Pfam" id="PF08281">
    <property type="entry name" value="Sigma70_r4_2"/>
    <property type="match status" value="1"/>
</dbReference>
<evidence type="ECO:0000313" key="7">
    <source>
        <dbReference type="EMBL" id="MBO1363369.1"/>
    </source>
</evidence>
<dbReference type="NCBIfam" id="TIGR02937">
    <property type="entry name" value="sigma70-ECF"/>
    <property type="match status" value="1"/>
</dbReference>
<evidence type="ECO:0000256" key="4">
    <source>
        <dbReference type="ARBA" id="ARBA00023163"/>
    </source>
</evidence>
<comment type="similarity">
    <text evidence="1">Belongs to the sigma-70 factor family. ECF subfamily.</text>
</comment>
<gene>
    <name evidence="7" type="ORF">JHU38_06205</name>
</gene>
<dbReference type="InterPro" id="IPR036388">
    <property type="entry name" value="WH-like_DNA-bd_sf"/>
</dbReference>
<feature type="domain" description="RNA polymerase sigma factor 70 region 4 type 2" evidence="6">
    <location>
        <begin position="122"/>
        <end position="173"/>
    </location>
</feature>
<dbReference type="RefSeq" id="WP_146157012.1">
    <property type="nucleotide sequence ID" value="NZ_JAERMS010000014.1"/>
</dbReference>
<dbReference type="Gene3D" id="1.10.1740.10">
    <property type="match status" value="1"/>
</dbReference>
<evidence type="ECO:0000256" key="2">
    <source>
        <dbReference type="ARBA" id="ARBA00023015"/>
    </source>
</evidence>
<keyword evidence="2" id="KW-0805">Transcription regulation</keyword>
<dbReference type="InterPro" id="IPR013324">
    <property type="entry name" value="RNA_pol_sigma_r3/r4-like"/>
</dbReference>
<comment type="caution">
    <text evidence="7">The sequence shown here is derived from an EMBL/GenBank/DDBJ whole genome shotgun (WGS) entry which is preliminary data.</text>
</comment>
<accession>A0ABS3M5B1</accession>